<reference evidence="1 2" key="1">
    <citation type="journal article" date="2019" name="Sci. Rep.">
        <title>Orb-weaving spider Araneus ventricosus genome elucidates the spidroin gene catalogue.</title>
        <authorList>
            <person name="Kono N."/>
            <person name="Nakamura H."/>
            <person name="Ohtoshi R."/>
            <person name="Moran D.A.P."/>
            <person name="Shinohara A."/>
            <person name="Yoshida Y."/>
            <person name="Fujiwara M."/>
            <person name="Mori M."/>
            <person name="Tomita M."/>
            <person name="Arakawa K."/>
        </authorList>
    </citation>
    <scope>NUCLEOTIDE SEQUENCE [LARGE SCALE GENOMIC DNA]</scope>
</reference>
<comment type="caution">
    <text evidence="1">The sequence shown here is derived from an EMBL/GenBank/DDBJ whole genome shotgun (WGS) entry which is preliminary data.</text>
</comment>
<accession>A0A4Y2Q5D5</accession>
<dbReference type="Proteomes" id="UP000499080">
    <property type="component" value="Unassembled WGS sequence"/>
</dbReference>
<dbReference type="AlphaFoldDB" id="A0A4Y2Q5D5"/>
<name>A0A4Y2Q5D5_ARAVE</name>
<organism evidence="1 2">
    <name type="scientific">Araneus ventricosus</name>
    <name type="common">Orbweaver spider</name>
    <name type="synonym">Epeira ventricosa</name>
    <dbReference type="NCBI Taxonomy" id="182803"/>
    <lineage>
        <taxon>Eukaryota</taxon>
        <taxon>Metazoa</taxon>
        <taxon>Ecdysozoa</taxon>
        <taxon>Arthropoda</taxon>
        <taxon>Chelicerata</taxon>
        <taxon>Arachnida</taxon>
        <taxon>Araneae</taxon>
        <taxon>Araneomorphae</taxon>
        <taxon>Entelegynae</taxon>
        <taxon>Araneoidea</taxon>
        <taxon>Araneidae</taxon>
        <taxon>Araneus</taxon>
    </lineage>
</organism>
<evidence type="ECO:0000313" key="1">
    <source>
        <dbReference type="EMBL" id="GBN58789.1"/>
    </source>
</evidence>
<proteinExistence type="predicted"/>
<sequence>MVMNCSGHVLQIEMELPNEGPKLSLENLEKTAEGKEIQECVSWDLNNPEFFLDRIEENSGQMLSTCSQEQNRLFFLFQRTSHERAD</sequence>
<gene>
    <name evidence="1" type="ORF">AVEN_181812_1</name>
</gene>
<keyword evidence="2" id="KW-1185">Reference proteome</keyword>
<protein>
    <submittedName>
        <fullName evidence="1">Uncharacterized protein</fullName>
    </submittedName>
</protein>
<evidence type="ECO:0000313" key="2">
    <source>
        <dbReference type="Proteomes" id="UP000499080"/>
    </source>
</evidence>
<dbReference type="EMBL" id="BGPR01012997">
    <property type="protein sequence ID" value="GBN58789.1"/>
    <property type="molecule type" value="Genomic_DNA"/>
</dbReference>